<organism evidence="3 4">
    <name type="scientific">Purpureocillium lavendulum</name>
    <dbReference type="NCBI Taxonomy" id="1247861"/>
    <lineage>
        <taxon>Eukaryota</taxon>
        <taxon>Fungi</taxon>
        <taxon>Dikarya</taxon>
        <taxon>Ascomycota</taxon>
        <taxon>Pezizomycotina</taxon>
        <taxon>Sordariomycetes</taxon>
        <taxon>Hypocreomycetidae</taxon>
        <taxon>Hypocreales</taxon>
        <taxon>Ophiocordycipitaceae</taxon>
        <taxon>Purpureocillium</taxon>
    </lineage>
</organism>
<dbReference type="AlphaFoldDB" id="A0AB34FTG6"/>
<feature type="region of interest" description="Disordered" evidence="1">
    <location>
        <begin position="189"/>
        <end position="208"/>
    </location>
</feature>
<evidence type="ECO:0000313" key="3">
    <source>
        <dbReference type="EMBL" id="KAJ6442373.1"/>
    </source>
</evidence>
<gene>
    <name evidence="3" type="ORF">O9K51_05932</name>
</gene>
<evidence type="ECO:0000313" key="4">
    <source>
        <dbReference type="Proteomes" id="UP001163105"/>
    </source>
</evidence>
<name>A0AB34FTG6_9HYPO</name>
<dbReference type="Proteomes" id="UP001163105">
    <property type="component" value="Unassembled WGS sequence"/>
</dbReference>
<feature type="transmembrane region" description="Helical" evidence="2">
    <location>
        <begin position="23"/>
        <end position="40"/>
    </location>
</feature>
<evidence type="ECO:0000256" key="1">
    <source>
        <dbReference type="SAM" id="MobiDB-lite"/>
    </source>
</evidence>
<accession>A0AB34FTG6</accession>
<comment type="caution">
    <text evidence="3">The sequence shown here is derived from an EMBL/GenBank/DDBJ whole genome shotgun (WGS) entry which is preliminary data.</text>
</comment>
<keyword evidence="2" id="KW-1133">Transmembrane helix</keyword>
<dbReference type="EMBL" id="JAQHRD010000004">
    <property type="protein sequence ID" value="KAJ6442373.1"/>
    <property type="molecule type" value="Genomic_DNA"/>
</dbReference>
<protein>
    <submittedName>
        <fullName evidence="3">Uncharacterized protein</fullName>
    </submittedName>
</protein>
<keyword evidence="4" id="KW-1185">Reference proteome</keyword>
<reference evidence="3" key="1">
    <citation type="submission" date="2023-01" db="EMBL/GenBank/DDBJ databases">
        <title>The growth and conidiation of Purpureocillium lavendulum are regulated by nitrogen source and histone H3K14 acetylation.</title>
        <authorList>
            <person name="Tang P."/>
            <person name="Han J."/>
            <person name="Zhang C."/>
            <person name="Tang P."/>
            <person name="Qi F."/>
            <person name="Zhang K."/>
            <person name="Liang L."/>
        </authorList>
    </citation>
    <scope>NUCLEOTIDE SEQUENCE</scope>
    <source>
        <strain evidence="3">YMF1.00683</strain>
    </source>
</reference>
<evidence type="ECO:0000256" key="2">
    <source>
        <dbReference type="SAM" id="Phobius"/>
    </source>
</evidence>
<sequence length="208" mass="22508">MESPPDSTAKAAQEAFQKFSTEAWTLLAVGLSVILLRTYSRLRSVGFKGLRSDDFLVWLAGVLYAGETGLAYSVGFHARGLANNGMTDAQRAALAPGSEEYRLRSDNTGTKVRTIGGGGQTQSWRGRGPPTANPIPTVTFSESEERIIGHVQLQDVGELSNVESSGSANKMLIRKSMDPTMVHEPRLKDDRGFAFSNGGPFEADRERA</sequence>
<keyword evidence="2" id="KW-0472">Membrane</keyword>
<keyword evidence="2" id="KW-0812">Transmembrane</keyword>
<proteinExistence type="predicted"/>